<evidence type="ECO:0000313" key="3">
    <source>
        <dbReference type="Proteomes" id="UP000000719"/>
    </source>
</evidence>
<dbReference type="Proteomes" id="UP000000719">
    <property type="component" value="Chromosome"/>
</dbReference>
<reference evidence="2 3" key="1">
    <citation type="journal article" date="2009" name="PLoS ONE">
        <title>Genome analysis of the anaerobic thermohalophilic bacterium Halothermothrix orenii.</title>
        <authorList>
            <person name="Mavromatis K."/>
            <person name="Ivanova N."/>
            <person name="Anderson I."/>
            <person name="Lykidis A."/>
            <person name="Hooper S.D."/>
            <person name="Sun H."/>
            <person name="Kunin V."/>
            <person name="Lapidus A."/>
            <person name="Hugenholtz P."/>
            <person name="Patel B."/>
            <person name="Kyrpides N.C."/>
        </authorList>
    </citation>
    <scope>NUCLEOTIDE SEQUENCE [LARGE SCALE GENOMIC DNA]</scope>
    <source>
        <strain evidence="3">H 168 / OCM 544 / DSM 9562</strain>
    </source>
</reference>
<dbReference type="AlphaFoldDB" id="B8D040"/>
<name>B8D040_HALOH</name>
<dbReference type="OrthoDB" id="361773at2"/>
<keyword evidence="3" id="KW-1185">Reference proteome</keyword>
<dbReference type="eggNOG" id="ENOG5033CAH">
    <property type="taxonomic scope" value="Bacteria"/>
</dbReference>
<gene>
    <name evidence="2" type="ordered locus">Hore_00320</name>
</gene>
<dbReference type="InterPro" id="IPR010985">
    <property type="entry name" value="Ribbon_hlx_hlx"/>
</dbReference>
<dbReference type="SUPFAM" id="SSF47598">
    <property type="entry name" value="Ribbon-helix-helix"/>
    <property type="match status" value="1"/>
</dbReference>
<proteinExistence type="predicted"/>
<sequence>MPTLQVRNLPEHIYNKIVELAEEDRRSITQETIILLEKALEMEKQNKKHRKKLLNKIINETKSDNFDNVPDPVPLIREDRQR</sequence>
<dbReference type="KEGG" id="hor:Hore_00320"/>
<feature type="region of interest" description="Disordered" evidence="1">
    <location>
        <begin position="63"/>
        <end position="82"/>
    </location>
</feature>
<organism evidence="2 3">
    <name type="scientific">Halothermothrix orenii (strain H 168 / OCM 544 / DSM 9562)</name>
    <dbReference type="NCBI Taxonomy" id="373903"/>
    <lineage>
        <taxon>Bacteria</taxon>
        <taxon>Bacillati</taxon>
        <taxon>Bacillota</taxon>
        <taxon>Clostridia</taxon>
        <taxon>Halanaerobiales</taxon>
        <taxon>Halothermotrichaceae</taxon>
        <taxon>Halothermothrix</taxon>
    </lineage>
</organism>
<dbReference type="EMBL" id="CP001098">
    <property type="protein sequence ID" value="ACL68794.1"/>
    <property type="molecule type" value="Genomic_DNA"/>
</dbReference>
<dbReference type="GO" id="GO:0006355">
    <property type="term" value="P:regulation of DNA-templated transcription"/>
    <property type="evidence" value="ECO:0007669"/>
    <property type="project" value="InterPro"/>
</dbReference>
<dbReference type="RefSeq" id="WP_012634993.1">
    <property type="nucleotide sequence ID" value="NC_011899.1"/>
</dbReference>
<evidence type="ECO:0008006" key="4">
    <source>
        <dbReference type="Google" id="ProtNLM"/>
    </source>
</evidence>
<dbReference type="HOGENOM" id="CLU_163303_1_0_9"/>
<accession>B8D040</accession>
<dbReference type="InterPro" id="IPR013321">
    <property type="entry name" value="Arc_rbn_hlx_hlx"/>
</dbReference>
<evidence type="ECO:0000313" key="2">
    <source>
        <dbReference type="EMBL" id="ACL68794.1"/>
    </source>
</evidence>
<evidence type="ECO:0000256" key="1">
    <source>
        <dbReference type="SAM" id="MobiDB-lite"/>
    </source>
</evidence>
<protein>
    <recommendedName>
        <fullName evidence="4">Arc-like DNA binding domain-containing protein</fullName>
    </recommendedName>
</protein>
<dbReference type="Gene3D" id="1.10.1220.10">
    <property type="entry name" value="Met repressor-like"/>
    <property type="match status" value="1"/>
</dbReference>